<dbReference type="EMBL" id="CAJNNW010001369">
    <property type="protein sequence ID" value="CAE8637818.1"/>
    <property type="molecule type" value="Genomic_DNA"/>
</dbReference>
<feature type="compositionally biased region" description="Basic and acidic residues" evidence="5">
    <location>
        <begin position="171"/>
        <end position="184"/>
    </location>
</feature>
<feature type="non-terminal residue" evidence="7">
    <location>
        <position position="280"/>
    </location>
</feature>
<comment type="caution">
    <text evidence="7">The sequence shown here is derived from an EMBL/GenBank/DDBJ whole genome shotgun (WGS) entry which is preliminary data.</text>
</comment>
<gene>
    <name evidence="7" type="ORF">PGLA2088_LOCUS1725</name>
</gene>
<dbReference type="PROSITE" id="PS50103">
    <property type="entry name" value="ZF_C3H1"/>
    <property type="match status" value="1"/>
</dbReference>
<protein>
    <recommendedName>
        <fullName evidence="6">C3H1-type domain-containing protein</fullName>
    </recommendedName>
</protein>
<feature type="compositionally biased region" description="Gly residues" evidence="5">
    <location>
        <begin position="205"/>
        <end position="225"/>
    </location>
</feature>
<evidence type="ECO:0000256" key="1">
    <source>
        <dbReference type="ARBA" id="ARBA00022723"/>
    </source>
</evidence>
<organism evidence="7 8">
    <name type="scientific">Polarella glacialis</name>
    <name type="common">Dinoflagellate</name>
    <dbReference type="NCBI Taxonomy" id="89957"/>
    <lineage>
        <taxon>Eukaryota</taxon>
        <taxon>Sar</taxon>
        <taxon>Alveolata</taxon>
        <taxon>Dinophyceae</taxon>
        <taxon>Suessiales</taxon>
        <taxon>Suessiaceae</taxon>
        <taxon>Polarella</taxon>
    </lineage>
</organism>
<keyword evidence="1 4" id="KW-0479">Metal-binding</keyword>
<keyword evidence="3 4" id="KW-0862">Zinc</keyword>
<dbReference type="Gene3D" id="4.10.1000.10">
    <property type="entry name" value="Zinc finger, CCCH-type"/>
    <property type="match status" value="1"/>
</dbReference>
<evidence type="ECO:0000256" key="2">
    <source>
        <dbReference type="ARBA" id="ARBA00022771"/>
    </source>
</evidence>
<dbReference type="SMART" id="SM00356">
    <property type="entry name" value="ZnF_C3H1"/>
    <property type="match status" value="1"/>
</dbReference>
<dbReference type="SUPFAM" id="SSF90229">
    <property type="entry name" value="CCCH zinc finger"/>
    <property type="match status" value="1"/>
</dbReference>
<sequence>RLVARLPGNRVTGKEVPVQALEEEFERHWRLRFDARAMGEPGTTAFLRRFPDVFQMRSNGMAMMISSHMEDPNFELAAEEGLEQAAPDSKDAPQAPEGFAVLFGEQVAAMLANLVAEDRKAGGAPLNFQFANHEVTQDLLSKLRDGGSRQEEQDLLASLLDPKPYAPVPHQPKDEAPHQREDSHGGATVPNFGHGCIGGPPPLGGPGGGGPKPGGPIGGPSGGGPAAFPPPPGRGMGGMGGCGGCGGGGGGGGGGRNVCRQFQTGRCTYGDSCRFAHERA</sequence>
<evidence type="ECO:0000313" key="7">
    <source>
        <dbReference type="EMBL" id="CAE8637818.1"/>
    </source>
</evidence>
<dbReference type="Proteomes" id="UP000626109">
    <property type="component" value="Unassembled WGS sequence"/>
</dbReference>
<feature type="zinc finger region" description="C3H1-type" evidence="4">
    <location>
        <begin position="253"/>
        <end position="280"/>
    </location>
</feature>
<evidence type="ECO:0000313" key="8">
    <source>
        <dbReference type="Proteomes" id="UP000626109"/>
    </source>
</evidence>
<keyword evidence="2 4" id="KW-0863">Zinc-finger</keyword>
<evidence type="ECO:0000256" key="3">
    <source>
        <dbReference type="ARBA" id="ARBA00022833"/>
    </source>
</evidence>
<name>A0A813HJA8_POLGL</name>
<evidence type="ECO:0000256" key="4">
    <source>
        <dbReference type="PROSITE-ProRule" id="PRU00723"/>
    </source>
</evidence>
<dbReference type="GO" id="GO:0008270">
    <property type="term" value="F:zinc ion binding"/>
    <property type="evidence" value="ECO:0007669"/>
    <property type="project" value="UniProtKB-KW"/>
</dbReference>
<feature type="domain" description="C3H1-type" evidence="6">
    <location>
        <begin position="253"/>
        <end position="280"/>
    </location>
</feature>
<dbReference type="InterPro" id="IPR000571">
    <property type="entry name" value="Znf_CCCH"/>
</dbReference>
<feature type="region of interest" description="Disordered" evidence="5">
    <location>
        <begin position="161"/>
        <end position="235"/>
    </location>
</feature>
<evidence type="ECO:0000256" key="5">
    <source>
        <dbReference type="SAM" id="MobiDB-lite"/>
    </source>
</evidence>
<dbReference type="InterPro" id="IPR041367">
    <property type="entry name" value="Znf-CCCH_4"/>
</dbReference>
<dbReference type="InterPro" id="IPR036855">
    <property type="entry name" value="Znf_CCCH_sf"/>
</dbReference>
<evidence type="ECO:0000259" key="6">
    <source>
        <dbReference type="PROSITE" id="PS50103"/>
    </source>
</evidence>
<accession>A0A813HJA8</accession>
<dbReference type="Pfam" id="PF18044">
    <property type="entry name" value="zf-CCCH_4"/>
    <property type="match status" value="1"/>
</dbReference>
<dbReference type="AlphaFoldDB" id="A0A813HJA8"/>
<proteinExistence type="predicted"/>
<reference evidence="7" key="1">
    <citation type="submission" date="2021-02" db="EMBL/GenBank/DDBJ databases">
        <authorList>
            <person name="Dougan E. K."/>
            <person name="Rhodes N."/>
            <person name="Thang M."/>
            <person name="Chan C."/>
        </authorList>
    </citation>
    <scope>NUCLEOTIDE SEQUENCE</scope>
</reference>